<evidence type="ECO:0000256" key="3">
    <source>
        <dbReference type="ARBA" id="ARBA00024378"/>
    </source>
</evidence>
<dbReference type="PANTHER" id="PTHR32295:SF154">
    <property type="entry name" value="PROTEIN IQ-DOMAIN 32"/>
    <property type="match status" value="1"/>
</dbReference>
<feature type="compositionally biased region" description="Polar residues" evidence="5">
    <location>
        <begin position="726"/>
        <end position="743"/>
    </location>
</feature>
<evidence type="ECO:0000256" key="1">
    <source>
        <dbReference type="ARBA" id="ARBA00022860"/>
    </source>
</evidence>
<sequence length="752" mass="83660">MGKSTSCFKIIACGGDSREKDDNHISESKRLNDKQGWSFRKRSSRQRVLSNTVIAEISSPGNRESFNNFQQPTNGCTLEKDAGLQCATEKPQLPSTENLKESEAVDVIQKESKVEIELEERSAIIIQSVIRGLLARRKLLMLKNVVKLQAAIRGHLVRKHAIETLRCIQAIIKMQALVRARCARLSVERSHTKDSHSYKTLEKEKLRKSSGTYVSIEKLLSNSFARQLLESTPTTRPINVSYYCSKSETTWKWLERWTSISSVDVLELKEAEFMTGEQGKEKEENVHASEASAEIDSNVLCKSADSRSSNEESVVHSESEDNLITYDMDNTEFQPCQVTSSMLEKTWFEDAGVSNVKETLMEANSLPDQRMRLVADSQLQYNPHKEDLGTEFQQNKTSTGTFSSDQLELKEKKTIFGSRRASNPAFIAAQSKFQELSSMETSGRSISSSYQEEAESCIVAISSASATALKTDEVSTTEDFITNGPRTIRAGGSECGTELSITSTLDSPDLSEACAFEYERETNVTEICVHDQSSNKSTEIDVGSAPSSQVSNLFQPVLGSPEKPGVVESIDKITVDSAKNEVKPDVNASVLQGEQDIETGNCRLSPSASPRSHITILESQGTPSSQVSTKSNKRKTDMSRSNPKRKSLTADKIEKRRNSFSSARPDHVEEESRESSSNQSLPHFMRATESARAKVQLNNSPRSSPDVQDEEIYIKKRHSFPVANGRQGSPRIQRTTSQAQKSGKGNERKWQR</sequence>
<reference evidence="8" key="1">
    <citation type="submission" date="2025-08" db="UniProtKB">
        <authorList>
            <consortium name="RefSeq"/>
        </authorList>
    </citation>
    <scope>IDENTIFICATION</scope>
    <source>
        <tissue evidence="8">Young leaves</tissue>
    </source>
</reference>
<evidence type="ECO:0000259" key="6">
    <source>
        <dbReference type="Pfam" id="PF13178"/>
    </source>
</evidence>
<dbReference type="GO" id="GO:0005516">
    <property type="term" value="F:calmodulin binding"/>
    <property type="evidence" value="ECO:0007669"/>
    <property type="project" value="UniProtKB-KW"/>
</dbReference>
<accession>A0A6J1FLB3</accession>
<proteinExistence type="inferred from homology"/>
<dbReference type="Pfam" id="PF13178">
    <property type="entry name" value="DUF4005"/>
    <property type="match status" value="1"/>
</dbReference>
<dbReference type="InterPro" id="IPR027417">
    <property type="entry name" value="P-loop_NTPase"/>
</dbReference>
<feature type="compositionally biased region" description="Polar residues" evidence="5">
    <location>
        <begin position="696"/>
        <end position="706"/>
    </location>
</feature>
<keyword evidence="7" id="KW-1185">Reference proteome</keyword>
<dbReference type="PROSITE" id="PS50096">
    <property type="entry name" value="IQ"/>
    <property type="match status" value="2"/>
</dbReference>
<organism evidence="7 8">
    <name type="scientific">Cucurbita moschata</name>
    <name type="common">Winter crookneck squash</name>
    <name type="synonym">Cucurbita pepo var. moschata</name>
    <dbReference type="NCBI Taxonomy" id="3662"/>
    <lineage>
        <taxon>Eukaryota</taxon>
        <taxon>Viridiplantae</taxon>
        <taxon>Streptophyta</taxon>
        <taxon>Embryophyta</taxon>
        <taxon>Tracheophyta</taxon>
        <taxon>Spermatophyta</taxon>
        <taxon>Magnoliopsida</taxon>
        <taxon>eudicotyledons</taxon>
        <taxon>Gunneridae</taxon>
        <taxon>Pentapetalae</taxon>
        <taxon>rosids</taxon>
        <taxon>fabids</taxon>
        <taxon>Cucurbitales</taxon>
        <taxon>Cucurbitaceae</taxon>
        <taxon>Cucurbiteae</taxon>
        <taxon>Cucurbita</taxon>
    </lineage>
</organism>
<protein>
    <submittedName>
        <fullName evidence="8">Protein IQ-DOMAIN 32-like isoform X2</fullName>
    </submittedName>
</protein>
<feature type="compositionally biased region" description="Basic and acidic residues" evidence="5">
    <location>
        <begin position="648"/>
        <end position="657"/>
    </location>
</feature>
<feature type="compositionally biased region" description="Basic and acidic residues" evidence="5">
    <location>
        <begin position="16"/>
        <end position="33"/>
    </location>
</feature>
<dbReference type="PANTHER" id="PTHR32295">
    <property type="entry name" value="IQ-DOMAIN 5-RELATED"/>
    <property type="match status" value="1"/>
</dbReference>
<feature type="region of interest" description="Disordered" evidence="5">
    <location>
        <begin position="16"/>
        <end position="38"/>
    </location>
</feature>
<dbReference type="SUPFAM" id="SSF52540">
    <property type="entry name" value="P-loop containing nucleoside triphosphate hydrolases"/>
    <property type="match status" value="1"/>
</dbReference>
<evidence type="ECO:0000256" key="5">
    <source>
        <dbReference type="SAM" id="MobiDB-lite"/>
    </source>
</evidence>
<keyword evidence="1" id="KW-0112">Calmodulin-binding</keyword>
<evidence type="ECO:0000256" key="2">
    <source>
        <dbReference type="ARBA" id="ARBA00024341"/>
    </source>
</evidence>
<gene>
    <name evidence="8" type="primary">LOC111446283</name>
</gene>
<dbReference type="Proteomes" id="UP000504609">
    <property type="component" value="Unplaced"/>
</dbReference>
<dbReference type="InterPro" id="IPR025064">
    <property type="entry name" value="DUF4005"/>
</dbReference>
<feature type="compositionally biased region" description="Polar residues" evidence="5">
    <location>
        <begin position="545"/>
        <end position="554"/>
    </location>
</feature>
<comment type="subunit">
    <text evidence="3">Binds to multiple calmodulin (CaM) in the presence of Ca(2+) and CaM-like proteins.</text>
</comment>
<evidence type="ECO:0000256" key="4">
    <source>
        <dbReference type="ARBA" id="ARBA00045534"/>
    </source>
</evidence>
<evidence type="ECO:0000313" key="8">
    <source>
        <dbReference type="RefSeq" id="XP_022940794.1"/>
    </source>
</evidence>
<feature type="region of interest" description="Disordered" evidence="5">
    <location>
        <begin position="530"/>
        <end position="564"/>
    </location>
</feature>
<evidence type="ECO:0000313" key="7">
    <source>
        <dbReference type="Proteomes" id="UP000504609"/>
    </source>
</evidence>
<dbReference type="InterPro" id="IPR000048">
    <property type="entry name" value="IQ_motif_EF-hand-BS"/>
</dbReference>
<dbReference type="AlphaFoldDB" id="A0A6J1FLB3"/>
<feature type="compositionally biased region" description="Polar residues" evidence="5">
    <location>
        <begin position="616"/>
        <end position="630"/>
    </location>
</feature>
<feature type="region of interest" description="Disordered" evidence="5">
    <location>
        <begin position="616"/>
        <end position="752"/>
    </location>
</feature>
<comment type="similarity">
    <text evidence="2">Belongs to the IQD family.</text>
</comment>
<dbReference type="Gene3D" id="1.20.5.190">
    <property type="match status" value="1"/>
</dbReference>
<dbReference type="GeneID" id="111446283"/>
<name>A0A6J1FLB3_CUCMO</name>
<comment type="function">
    <text evidence="4">May be involved in cooperative interactions with calmodulins or calmodulin-like proteins. Recruits calmodulin proteins to microtubules, thus being a potential scaffold in cellular signaling and trafficking. May associate with nucleic acids and regulate gene expression at the transcriptional or post-transcriptional level.</text>
</comment>
<dbReference type="RefSeq" id="XP_022940794.1">
    <property type="nucleotide sequence ID" value="XM_023085026.1"/>
</dbReference>
<dbReference type="SMART" id="SM00015">
    <property type="entry name" value="IQ"/>
    <property type="match status" value="3"/>
</dbReference>
<dbReference type="Pfam" id="PF00612">
    <property type="entry name" value="IQ"/>
    <property type="match status" value="2"/>
</dbReference>
<feature type="domain" description="DUF4005" evidence="6">
    <location>
        <begin position="675"/>
        <end position="744"/>
    </location>
</feature>